<accession>A0A9P8CDT5</accession>
<organism evidence="1 2">
    <name type="scientific">Calycina marina</name>
    <dbReference type="NCBI Taxonomy" id="1763456"/>
    <lineage>
        <taxon>Eukaryota</taxon>
        <taxon>Fungi</taxon>
        <taxon>Dikarya</taxon>
        <taxon>Ascomycota</taxon>
        <taxon>Pezizomycotina</taxon>
        <taxon>Leotiomycetes</taxon>
        <taxon>Helotiales</taxon>
        <taxon>Pezizellaceae</taxon>
        <taxon>Calycina</taxon>
    </lineage>
</organism>
<evidence type="ECO:0000313" key="2">
    <source>
        <dbReference type="Proteomes" id="UP000887226"/>
    </source>
</evidence>
<dbReference type="Proteomes" id="UP000887226">
    <property type="component" value="Unassembled WGS sequence"/>
</dbReference>
<dbReference type="AlphaFoldDB" id="A0A9P8CDT5"/>
<evidence type="ECO:0000313" key="1">
    <source>
        <dbReference type="EMBL" id="KAG9243072.1"/>
    </source>
</evidence>
<protein>
    <submittedName>
        <fullName evidence="1">Uncharacterized protein</fullName>
    </submittedName>
</protein>
<name>A0A9P8CDT5_9HELO</name>
<reference evidence="1" key="1">
    <citation type="journal article" date="2021" name="IMA Fungus">
        <title>Genomic characterization of three marine fungi, including Emericellopsis atlantica sp. nov. with signatures of a generalist lifestyle and marine biomass degradation.</title>
        <authorList>
            <person name="Hagestad O.C."/>
            <person name="Hou L."/>
            <person name="Andersen J.H."/>
            <person name="Hansen E.H."/>
            <person name="Altermark B."/>
            <person name="Li C."/>
            <person name="Kuhnert E."/>
            <person name="Cox R.J."/>
            <person name="Crous P.W."/>
            <person name="Spatafora J.W."/>
            <person name="Lail K."/>
            <person name="Amirebrahimi M."/>
            <person name="Lipzen A."/>
            <person name="Pangilinan J."/>
            <person name="Andreopoulos W."/>
            <person name="Hayes R.D."/>
            <person name="Ng V."/>
            <person name="Grigoriev I.V."/>
            <person name="Jackson S.A."/>
            <person name="Sutton T.D.S."/>
            <person name="Dobson A.D.W."/>
            <person name="Rama T."/>
        </authorList>
    </citation>
    <scope>NUCLEOTIDE SEQUENCE</scope>
    <source>
        <strain evidence="1">TRa3180A</strain>
    </source>
</reference>
<proteinExistence type="predicted"/>
<comment type="caution">
    <text evidence="1">The sequence shown here is derived from an EMBL/GenBank/DDBJ whole genome shotgun (WGS) entry which is preliminary data.</text>
</comment>
<dbReference type="EMBL" id="MU254008">
    <property type="protein sequence ID" value="KAG9243072.1"/>
    <property type="molecule type" value="Genomic_DNA"/>
</dbReference>
<sequence>MVSEFSMAACILQPISLRFEICRLLKASVLSPKFIHKSKKKLVPSYQSRQSSHQQLHQLPWKPPLQVLWQLEGLLESIVLVVKLSSHDSWQWRQSRCGKSSSKPRPRIQRSARLTWRRGILQGSWLPSILQLVCGPVRTCLLISLLICLAAIKTSPEVQLETGEGGSGVGIIVEGGAESQAATPAAAKREEKIGLPIVSLLKVRTLGDSSGKFMQIISDGGSN</sequence>
<keyword evidence="2" id="KW-1185">Reference proteome</keyword>
<gene>
    <name evidence="1" type="ORF">BJ878DRAFT_136203</name>
</gene>